<feature type="non-terminal residue" evidence="2">
    <location>
        <position position="91"/>
    </location>
</feature>
<organism evidence="2">
    <name type="scientific">marine sediment metagenome</name>
    <dbReference type="NCBI Taxonomy" id="412755"/>
    <lineage>
        <taxon>unclassified sequences</taxon>
        <taxon>metagenomes</taxon>
        <taxon>ecological metagenomes</taxon>
    </lineage>
</organism>
<evidence type="ECO:0000256" key="1">
    <source>
        <dbReference type="SAM" id="Phobius"/>
    </source>
</evidence>
<keyword evidence="1" id="KW-0812">Transmembrane</keyword>
<keyword evidence="1" id="KW-0472">Membrane</keyword>
<protein>
    <submittedName>
        <fullName evidence="2">Uncharacterized protein</fullName>
    </submittedName>
</protein>
<sequence length="91" mass="10561">MSILAANLKHFYQRRGAWLWYFMLLCQTPLILMPPLWQKFDRYLGYLIASLLMGILAGGLQKDVLAKPFSFCLSGHRRIPRAFIFWIGGVI</sequence>
<reference evidence="2" key="1">
    <citation type="journal article" date="2014" name="Front. Microbiol.">
        <title>High frequency of phylogenetically diverse reductive dehalogenase-homologous genes in deep subseafloor sedimentary metagenomes.</title>
        <authorList>
            <person name="Kawai M."/>
            <person name="Futagami T."/>
            <person name="Toyoda A."/>
            <person name="Takaki Y."/>
            <person name="Nishi S."/>
            <person name="Hori S."/>
            <person name="Arai W."/>
            <person name="Tsubouchi T."/>
            <person name="Morono Y."/>
            <person name="Uchiyama I."/>
            <person name="Ito T."/>
            <person name="Fujiyama A."/>
            <person name="Inagaki F."/>
            <person name="Takami H."/>
        </authorList>
    </citation>
    <scope>NUCLEOTIDE SEQUENCE</scope>
    <source>
        <strain evidence="2">Expedition CK06-06</strain>
    </source>
</reference>
<feature type="transmembrane region" description="Helical" evidence="1">
    <location>
        <begin position="18"/>
        <end position="37"/>
    </location>
</feature>
<gene>
    <name evidence="2" type="ORF">S06H3_50480</name>
</gene>
<evidence type="ECO:0000313" key="2">
    <source>
        <dbReference type="EMBL" id="GAI43565.1"/>
    </source>
</evidence>
<accession>X1PXJ0</accession>
<feature type="transmembrane region" description="Helical" evidence="1">
    <location>
        <begin position="43"/>
        <end position="60"/>
    </location>
</feature>
<proteinExistence type="predicted"/>
<keyword evidence="1" id="KW-1133">Transmembrane helix</keyword>
<comment type="caution">
    <text evidence="2">The sequence shown here is derived from an EMBL/GenBank/DDBJ whole genome shotgun (WGS) entry which is preliminary data.</text>
</comment>
<dbReference type="EMBL" id="BARV01031965">
    <property type="protein sequence ID" value="GAI43565.1"/>
    <property type="molecule type" value="Genomic_DNA"/>
</dbReference>
<dbReference type="AlphaFoldDB" id="X1PXJ0"/>
<name>X1PXJ0_9ZZZZ</name>